<evidence type="ECO:0000256" key="4">
    <source>
        <dbReference type="PIRSR" id="PIRSR001365-2"/>
    </source>
</evidence>
<keyword evidence="2 3" id="KW-0456">Lyase</keyword>
<dbReference type="InterPro" id="IPR001020">
    <property type="entry name" value="PTS_HPr_His_P_site"/>
</dbReference>
<dbReference type="PIRSF" id="PIRSF001365">
    <property type="entry name" value="DHDPS"/>
    <property type="match status" value="1"/>
</dbReference>
<reference evidence="5" key="1">
    <citation type="submission" date="2019-09" db="EMBL/GenBank/DDBJ databases">
        <title>Characterisation of the sponge microbiome using genome-centric metagenomics.</title>
        <authorList>
            <person name="Engelberts J.P."/>
            <person name="Robbins S.J."/>
            <person name="De Goeij J.M."/>
            <person name="Aranda M."/>
            <person name="Bell S.C."/>
            <person name="Webster N.S."/>
        </authorList>
    </citation>
    <scope>NUCLEOTIDE SEQUENCE</scope>
    <source>
        <strain evidence="5">SB0662_bin_9</strain>
    </source>
</reference>
<dbReference type="PANTHER" id="PTHR12128">
    <property type="entry name" value="DIHYDRODIPICOLINATE SYNTHASE"/>
    <property type="match status" value="1"/>
</dbReference>
<dbReference type="InterPro" id="IPR002220">
    <property type="entry name" value="DapA-like"/>
</dbReference>
<proteinExistence type="inferred from homology"/>
<protein>
    <submittedName>
        <fullName evidence="5">Dihydrodipicolinate synthase family protein</fullName>
    </submittedName>
</protein>
<dbReference type="Pfam" id="PF00701">
    <property type="entry name" value="DHDPS"/>
    <property type="match status" value="1"/>
</dbReference>
<dbReference type="InterPro" id="IPR013785">
    <property type="entry name" value="Aldolase_TIM"/>
</dbReference>
<feature type="binding site" evidence="4">
    <location>
        <position position="211"/>
    </location>
    <ligand>
        <name>pyruvate</name>
        <dbReference type="ChEBI" id="CHEBI:15361"/>
    </ligand>
</feature>
<name>A0A6B1DT64_9CHLR</name>
<gene>
    <name evidence="5" type="ORF">F4Y08_08555</name>
</gene>
<dbReference type="AlphaFoldDB" id="A0A6B1DT64"/>
<dbReference type="PROSITE" id="PS00369">
    <property type="entry name" value="PTS_HPR_HIS"/>
    <property type="match status" value="1"/>
</dbReference>
<evidence type="ECO:0000256" key="3">
    <source>
        <dbReference type="PIRNR" id="PIRNR001365"/>
    </source>
</evidence>
<comment type="similarity">
    <text evidence="1 3">Belongs to the DapA family.</text>
</comment>
<evidence type="ECO:0000313" key="5">
    <source>
        <dbReference type="EMBL" id="MYD90367.1"/>
    </source>
</evidence>
<dbReference type="GO" id="GO:0008840">
    <property type="term" value="F:4-hydroxy-tetrahydrodipicolinate synthase activity"/>
    <property type="evidence" value="ECO:0007669"/>
    <property type="project" value="TreeGrafter"/>
</dbReference>
<evidence type="ECO:0000256" key="1">
    <source>
        <dbReference type="ARBA" id="ARBA00007592"/>
    </source>
</evidence>
<dbReference type="EMBL" id="VXPY01000059">
    <property type="protein sequence ID" value="MYD90367.1"/>
    <property type="molecule type" value="Genomic_DNA"/>
</dbReference>
<dbReference type="PANTHER" id="PTHR12128:SF66">
    <property type="entry name" value="4-HYDROXY-2-OXOGLUTARATE ALDOLASE, MITOCHONDRIAL"/>
    <property type="match status" value="1"/>
</dbReference>
<evidence type="ECO:0000256" key="2">
    <source>
        <dbReference type="ARBA" id="ARBA00023239"/>
    </source>
</evidence>
<dbReference type="SMART" id="SM01130">
    <property type="entry name" value="DHDPS"/>
    <property type="match status" value="1"/>
</dbReference>
<sequence>MADHDWRGIFVILITPFKEDLSVDHESLRRQIDFCVEAGVHGVVGPANASEFATLSDAERMDWMRTVADACAGRVPFVAAANGLHARPAAELAAWAEAQGADGIMAMPPYVLHPDEQGCFDFYRALADRTSVPIVVQNFIGPVGTPMSAGLLGRLCRELPMVQYIKAETLPEPRSVTEALRATGDACKGVFGGQGGVHLLDEHRRGCCGNMPASQLSPAHVHIWNLLEEGNQAAARTAWNQLLPLIAFERTHGVAAYKEVMRRRGLFATNLSRMPGARLDPEDIQELDAILELAEPALAGPSRE</sequence>
<comment type="caution">
    <text evidence="5">The sequence shown here is derived from an EMBL/GenBank/DDBJ whole genome shotgun (WGS) entry which is preliminary data.</text>
</comment>
<accession>A0A6B1DT64</accession>
<dbReference type="Gene3D" id="3.20.20.70">
    <property type="entry name" value="Aldolase class I"/>
    <property type="match status" value="1"/>
</dbReference>
<organism evidence="5">
    <name type="scientific">Caldilineaceae bacterium SB0662_bin_9</name>
    <dbReference type="NCBI Taxonomy" id="2605258"/>
    <lineage>
        <taxon>Bacteria</taxon>
        <taxon>Bacillati</taxon>
        <taxon>Chloroflexota</taxon>
        <taxon>Caldilineae</taxon>
        <taxon>Caldilineales</taxon>
        <taxon>Caldilineaceae</taxon>
    </lineage>
</organism>
<dbReference type="CDD" id="cd00408">
    <property type="entry name" value="DHDPS-like"/>
    <property type="match status" value="1"/>
</dbReference>
<dbReference type="SUPFAM" id="SSF51569">
    <property type="entry name" value="Aldolase"/>
    <property type="match status" value="1"/>
</dbReference>